<feature type="region of interest" description="Disordered" evidence="1">
    <location>
        <begin position="229"/>
        <end position="250"/>
    </location>
</feature>
<reference evidence="3" key="1">
    <citation type="submission" date="2025-08" db="UniProtKB">
        <authorList>
            <consortium name="RefSeq"/>
        </authorList>
    </citation>
    <scope>IDENTIFICATION</scope>
    <source>
        <tissue evidence="3">Whole larval tissue</tissue>
    </source>
</reference>
<keyword evidence="2" id="KW-1185">Reference proteome</keyword>
<protein>
    <submittedName>
        <fullName evidence="3">Uncharacterized protein LOC118270075</fullName>
    </submittedName>
</protein>
<organism evidence="2 3">
    <name type="scientific">Spodoptera frugiperda</name>
    <name type="common">Fall armyworm</name>
    <dbReference type="NCBI Taxonomy" id="7108"/>
    <lineage>
        <taxon>Eukaryota</taxon>
        <taxon>Metazoa</taxon>
        <taxon>Ecdysozoa</taxon>
        <taxon>Arthropoda</taxon>
        <taxon>Hexapoda</taxon>
        <taxon>Insecta</taxon>
        <taxon>Pterygota</taxon>
        <taxon>Neoptera</taxon>
        <taxon>Endopterygota</taxon>
        <taxon>Lepidoptera</taxon>
        <taxon>Glossata</taxon>
        <taxon>Ditrysia</taxon>
        <taxon>Noctuoidea</taxon>
        <taxon>Noctuidae</taxon>
        <taxon>Amphipyrinae</taxon>
        <taxon>Spodoptera</taxon>
    </lineage>
</organism>
<feature type="compositionally biased region" description="Pro residues" evidence="1">
    <location>
        <begin position="79"/>
        <end position="89"/>
    </location>
</feature>
<dbReference type="OrthoDB" id="7487756at2759"/>
<dbReference type="GeneID" id="118270075"/>
<feature type="region of interest" description="Disordered" evidence="1">
    <location>
        <begin position="62"/>
        <end position="89"/>
    </location>
</feature>
<accession>A0A9R0D645</accession>
<dbReference type="Proteomes" id="UP000829999">
    <property type="component" value="Chromosome 30"/>
</dbReference>
<dbReference type="AlphaFoldDB" id="A0A9R0D645"/>
<proteinExistence type="predicted"/>
<sequence length="250" mass="28244">MCEPQHQCELCETMDFLQIFILTVYMTQVVRTKSRSKKYKSSSSDEDSIENLLYYKDCQRQGKTEAPPKSAPMIYEARTPPPPPPPPRQPECPFPKMCCALTCGNECGVGGGGSIGGGGNYPSAGYMRHSEFNNFQPIQSLQPMIQQPHQPGMGIQQQMIQRRKKKVKLPPPKIQAPPQTRRDFSGFTKEKIKGLIAQDNDIRKILKDLVTVTMQKVDLLDMINSNRKDDEDVTEMTSPAPVFNLEEYDE</sequence>
<evidence type="ECO:0000313" key="3">
    <source>
        <dbReference type="RefSeq" id="XP_035441412.2"/>
    </source>
</evidence>
<name>A0A9R0D645_SPOFR</name>
<gene>
    <name evidence="3" type="primary">LOC118270075</name>
</gene>
<evidence type="ECO:0000256" key="1">
    <source>
        <dbReference type="SAM" id="MobiDB-lite"/>
    </source>
</evidence>
<dbReference type="RefSeq" id="XP_035441412.2">
    <property type="nucleotide sequence ID" value="XM_035585519.2"/>
</dbReference>
<evidence type="ECO:0000313" key="2">
    <source>
        <dbReference type="Proteomes" id="UP000829999"/>
    </source>
</evidence>